<feature type="domain" description="PPM-type phosphatase" evidence="2">
    <location>
        <begin position="6"/>
        <end position="239"/>
    </location>
</feature>
<dbReference type="PROSITE" id="PS51746">
    <property type="entry name" value="PPM_2"/>
    <property type="match status" value="1"/>
</dbReference>
<dbReference type="InterPro" id="IPR036457">
    <property type="entry name" value="PPM-type-like_dom_sf"/>
</dbReference>
<dbReference type="InterPro" id="IPR001932">
    <property type="entry name" value="PPM-type_phosphatase-like_dom"/>
</dbReference>
<dbReference type="SUPFAM" id="SSF81606">
    <property type="entry name" value="PP2C-like"/>
    <property type="match status" value="1"/>
</dbReference>
<evidence type="ECO:0000313" key="4">
    <source>
        <dbReference type="Proteomes" id="UP001501475"/>
    </source>
</evidence>
<evidence type="ECO:0000259" key="2">
    <source>
        <dbReference type="PROSITE" id="PS51746"/>
    </source>
</evidence>
<dbReference type="SMART" id="SM00331">
    <property type="entry name" value="PP2C_SIG"/>
    <property type="match status" value="1"/>
</dbReference>
<dbReference type="Proteomes" id="UP001501475">
    <property type="component" value="Unassembled WGS sequence"/>
</dbReference>
<proteinExistence type="predicted"/>
<protein>
    <submittedName>
        <fullName evidence="3">Protein phosphatase 2C domain-containing protein</fullName>
    </submittedName>
</protein>
<name>A0ABP4W3X9_9MICO</name>
<accession>A0ABP4W3X9</accession>
<gene>
    <name evidence="3" type="ORF">GCM10009810_01650</name>
</gene>
<dbReference type="InterPro" id="IPR015655">
    <property type="entry name" value="PP2C"/>
</dbReference>
<reference evidence="4" key="1">
    <citation type="journal article" date="2019" name="Int. J. Syst. Evol. Microbiol.">
        <title>The Global Catalogue of Microorganisms (GCM) 10K type strain sequencing project: providing services to taxonomists for standard genome sequencing and annotation.</title>
        <authorList>
            <consortium name="The Broad Institute Genomics Platform"/>
            <consortium name="The Broad Institute Genome Sequencing Center for Infectious Disease"/>
            <person name="Wu L."/>
            <person name="Ma J."/>
        </authorList>
    </citation>
    <scope>NUCLEOTIDE SEQUENCE [LARGE SCALE GENOMIC DNA]</scope>
    <source>
        <strain evidence="4">JCM 15591</strain>
    </source>
</reference>
<feature type="region of interest" description="Disordered" evidence="1">
    <location>
        <begin position="247"/>
        <end position="280"/>
    </location>
</feature>
<dbReference type="SMART" id="SM00332">
    <property type="entry name" value="PP2Cc"/>
    <property type="match status" value="1"/>
</dbReference>
<comment type="caution">
    <text evidence="3">The sequence shown here is derived from an EMBL/GenBank/DDBJ whole genome shotgun (WGS) entry which is preliminary data.</text>
</comment>
<dbReference type="PANTHER" id="PTHR47992">
    <property type="entry name" value="PROTEIN PHOSPHATASE"/>
    <property type="match status" value="1"/>
</dbReference>
<evidence type="ECO:0000256" key="1">
    <source>
        <dbReference type="SAM" id="MobiDB-lite"/>
    </source>
</evidence>
<keyword evidence="4" id="KW-1185">Reference proteome</keyword>
<organism evidence="3 4">
    <name type="scientific">Nostocoides vanveenii</name>
    <dbReference type="NCBI Taxonomy" id="330835"/>
    <lineage>
        <taxon>Bacteria</taxon>
        <taxon>Bacillati</taxon>
        <taxon>Actinomycetota</taxon>
        <taxon>Actinomycetes</taxon>
        <taxon>Micrococcales</taxon>
        <taxon>Intrasporangiaceae</taxon>
        <taxon>Nostocoides</taxon>
    </lineage>
</organism>
<dbReference type="CDD" id="cd00143">
    <property type="entry name" value="PP2Cc"/>
    <property type="match status" value="1"/>
</dbReference>
<sequence length="280" mass="28843">MIFTVAAGVATDRGRRRQSNEDGYLASAPVFLVADGMGGHVGGAAASRAVVAAFVDSIAGTWVTPAGLDEAVARAAREVSALPASARSAPGSTVTGVGMAEQNGTPCWLVFNIGDSRTYRLSDGELEQVTIDHSLVQQLLDHGAIDAVEARSHGERNVITRALGAGMSTRPAVDQWLLVAAPGDRILICSDGLHGELTDQLIAATLLSVPEPVAAARSLVAAAIEAGGRDNVTAIVVDAIEVVAAPRESTPAADPDDVMDLDGPTLPRTMRVPEPLAESE</sequence>
<dbReference type="EMBL" id="BAAAPN010000003">
    <property type="protein sequence ID" value="GAA1744653.1"/>
    <property type="molecule type" value="Genomic_DNA"/>
</dbReference>
<dbReference type="Gene3D" id="3.60.40.10">
    <property type="entry name" value="PPM-type phosphatase domain"/>
    <property type="match status" value="1"/>
</dbReference>
<evidence type="ECO:0000313" key="3">
    <source>
        <dbReference type="EMBL" id="GAA1744653.1"/>
    </source>
</evidence>
<dbReference type="Pfam" id="PF13672">
    <property type="entry name" value="PP2C_2"/>
    <property type="match status" value="1"/>
</dbReference>